<protein>
    <submittedName>
        <fullName evidence="3">Amidase</fullName>
    </submittedName>
</protein>
<dbReference type="Proteomes" id="UP000595197">
    <property type="component" value="Chromosome"/>
</dbReference>
<dbReference type="PANTHER" id="PTHR11895:SF176">
    <property type="entry name" value="AMIDASE AMID-RELATED"/>
    <property type="match status" value="1"/>
</dbReference>
<evidence type="ECO:0000256" key="1">
    <source>
        <dbReference type="SAM" id="MobiDB-lite"/>
    </source>
</evidence>
<dbReference type="NCBIfam" id="NF005460">
    <property type="entry name" value="PRK07056.1"/>
    <property type="match status" value="1"/>
</dbReference>
<dbReference type="SUPFAM" id="SSF75304">
    <property type="entry name" value="Amidase signature (AS) enzymes"/>
    <property type="match status" value="1"/>
</dbReference>
<dbReference type="Pfam" id="PF01425">
    <property type="entry name" value="Amidase"/>
    <property type="match status" value="1"/>
</dbReference>
<dbReference type="InterPro" id="IPR023631">
    <property type="entry name" value="Amidase_dom"/>
</dbReference>
<dbReference type="InterPro" id="IPR020556">
    <property type="entry name" value="Amidase_CS"/>
</dbReference>
<dbReference type="InterPro" id="IPR000120">
    <property type="entry name" value="Amidase"/>
</dbReference>
<keyword evidence="4" id="KW-1185">Reference proteome</keyword>
<dbReference type="PANTHER" id="PTHR11895">
    <property type="entry name" value="TRANSAMIDASE"/>
    <property type="match status" value="1"/>
</dbReference>
<dbReference type="RefSeq" id="WP_201073072.1">
    <property type="nucleotide sequence ID" value="NZ_CP067420.1"/>
</dbReference>
<feature type="region of interest" description="Disordered" evidence="1">
    <location>
        <begin position="143"/>
        <end position="162"/>
    </location>
</feature>
<reference evidence="3" key="1">
    <citation type="submission" date="2021-02" db="EMBL/GenBank/DDBJ databases">
        <title>Skermanella TT6 skin isolate.</title>
        <authorList>
            <person name="Lee K."/>
            <person name="Ganzorig M."/>
        </authorList>
    </citation>
    <scope>NUCLEOTIDE SEQUENCE</scope>
    <source>
        <strain evidence="3">TT6</strain>
    </source>
</reference>
<evidence type="ECO:0000313" key="4">
    <source>
        <dbReference type="Proteomes" id="UP000595197"/>
    </source>
</evidence>
<accession>A0ABX7B2I4</accession>
<name>A0ABX7B2I4_9PROT</name>
<evidence type="ECO:0000259" key="2">
    <source>
        <dbReference type="Pfam" id="PF01425"/>
    </source>
</evidence>
<evidence type="ECO:0000313" key="3">
    <source>
        <dbReference type="EMBL" id="QQP88353.1"/>
    </source>
</evidence>
<gene>
    <name evidence="3" type="ORF">IGS68_20220</name>
</gene>
<dbReference type="PROSITE" id="PS00571">
    <property type="entry name" value="AMIDASES"/>
    <property type="match status" value="1"/>
</dbReference>
<sequence length="449" mass="45857">MPAVQTIAALAADLAAGRTTSLELTEAAFDRIADPAGEGARAFILADVAVNRAAALAQAEASDRLRAAGIVPSPLAGLPISVKDLFDIAGQVTTAGSTVLKDAAPAAADAPAVARLRAAGAVIVGRTNMTEFAFSGLGVNPHYGTPGNPRDRDRIPGGSSSGAAVSVADGMAAAAIGSDTGGSVRIPAAFCGLAGFKPTQARVPRTGALPLSRTLDTVGPLARSVACCALLDAVLAGESPAVPDAAPVAGLRLAVPREIVLDGLDATVSAAFSDALSRLSKAGVRITDLSVPALARIPGVNAKGGFVTSEALAWHKDLIEARGPEYDPRVASRILRGSGMTAVDYIDLLEARTGIMAEAAEQTRDFDALLMPTVPVVAPRFDELADDADYTRLNMMVLRNPSLFNFLDRPAVTLPCASGGLAVGTMLVGRRGHDRRLLALARGIEPVVA</sequence>
<dbReference type="EMBL" id="CP067420">
    <property type="protein sequence ID" value="QQP88353.1"/>
    <property type="molecule type" value="Genomic_DNA"/>
</dbReference>
<organism evidence="3 4">
    <name type="scientific">Skermanella cutis</name>
    <dbReference type="NCBI Taxonomy" id="2775420"/>
    <lineage>
        <taxon>Bacteria</taxon>
        <taxon>Pseudomonadati</taxon>
        <taxon>Pseudomonadota</taxon>
        <taxon>Alphaproteobacteria</taxon>
        <taxon>Rhodospirillales</taxon>
        <taxon>Azospirillaceae</taxon>
        <taxon>Skermanella</taxon>
    </lineage>
</organism>
<feature type="domain" description="Amidase" evidence="2">
    <location>
        <begin position="48"/>
        <end position="438"/>
    </location>
</feature>
<dbReference type="Gene3D" id="3.90.1300.10">
    <property type="entry name" value="Amidase signature (AS) domain"/>
    <property type="match status" value="1"/>
</dbReference>
<dbReference type="InterPro" id="IPR036928">
    <property type="entry name" value="AS_sf"/>
</dbReference>
<proteinExistence type="predicted"/>